<evidence type="ECO:0000313" key="6">
    <source>
        <dbReference type="EMBL" id="GAG34744.1"/>
    </source>
</evidence>
<dbReference type="GO" id="GO:0005506">
    <property type="term" value="F:iron ion binding"/>
    <property type="evidence" value="ECO:0007669"/>
    <property type="project" value="InterPro"/>
</dbReference>
<gene>
    <name evidence="6" type="ORF">S01H1_63332</name>
</gene>
<dbReference type="InterPro" id="IPR038094">
    <property type="entry name" value="Desulfoferrodoxin_N_sf"/>
</dbReference>
<evidence type="ECO:0000256" key="4">
    <source>
        <dbReference type="ARBA" id="ARBA00023004"/>
    </source>
</evidence>
<accession>X0WUR7</accession>
<dbReference type="Gene3D" id="2.20.28.100">
    <property type="entry name" value="Desulphoferrodoxin, N-terminal domain"/>
    <property type="match status" value="1"/>
</dbReference>
<dbReference type="AlphaFoldDB" id="X0WUR7"/>
<feature type="domain" description="Desulfoferrodoxin N-terminal" evidence="5">
    <location>
        <begin position="7"/>
        <end position="37"/>
    </location>
</feature>
<dbReference type="EMBL" id="BARS01041669">
    <property type="protein sequence ID" value="GAG34744.1"/>
    <property type="molecule type" value="Genomic_DNA"/>
</dbReference>
<protein>
    <recommendedName>
        <fullName evidence="5">Desulfoferrodoxin N-terminal domain-containing protein</fullName>
    </recommendedName>
</protein>
<evidence type="ECO:0000256" key="2">
    <source>
        <dbReference type="ARBA" id="ARBA00022723"/>
    </source>
</evidence>
<reference evidence="6" key="1">
    <citation type="journal article" date="2014" name="Front. Microbiol.">
        <title>High frequency of phylogenetically diverse reductive dehalogenase-homologous genes in deep subseafloor sedimentary metagenomes.</title>
        <authorList>
            <person name="Kawai M."/>
            <person name="Futagami T."/>
            <person name="Toyoda A."/>
            <person name="Takaki Y."/>
            <person name="Nishi S."/>
            <person name="Hori S."/>
            <person name="Arai W."/>
            <person name="Tsubouchi T."/>
            <person name="Morono Y."/>
            <person name="Uchiyama I."/>
            <person name="Ito T."/>
            <person name="Fujiyama A."/>
            <person name="Inagaki F."/>
            <person name="Takami H."/>
        </authorList>
    </citation>
    <scope>NUCLEOTIDE SEQUENCE</scope>
    <source>
        <strain evidence="6">Expedition CK06-06</strain>
    </source>
</reference>
<evidence type="ECO:0000256" key="3">
    <source>
        <dbReference type="ARBA" id="ARBA00022982"/>
    </source>
</evidence>
<keyword evidence="3" id="KW-0249">Electron transport</keyword>
<dbReference type="InterPro" id="IPR004462">
    <property type="entry name" value="Desulfoferrodoxin_N"/>
</dbReference>
<comment type="caution">
    <text evidence="6">The sequence shown here is derived from an EMBL/GenBank/DDBJ whole genome shotgun (WGS) entry which is preliminary data.</text>
</comment>
<name>X0WUR7_9ZZZZ</name>
<evidence type="ECO:0000259" key="5">
    <source>
        <dbReference type="Pfam" id="PF06397"/>
    </source>
</evidence>
<keyword evidence="1" id="KW-0813">Transport</keyword>
<organism evidence="6">
    <name type="scientific">marine sediment metagenome</name>
    <dbReference type="NCBI Taxonomy" id="412755"/>
    <lineage>
        <taxon>unclassified sequences</taxon>
        <taxon>metagenomes</taxon>
        <taxon>ecological metagenomes</taxon>
    </lineage>
</organism>
<proteinExistence type="predicted"/>
<keyword evidence="2" id="KW-0479">Metal-binding</keyword>
<sequence length="39" mass="4250">MANQIGKRYVCKKCGAEFIVTRAGDGTLTCCGQPMELKK</sequence>
<dbReference type="SUPFAM" id="SSF57802">
    <property type="entry name" value="Rubredoxin-like"/>
    <property type="match status" value="1"/>
</dbReference>
<dbReference type="Pfam" id="PF06397">
    <property type="entry name" value="Desulfoferrod_N"/>
    <property type="match status" value="1"/>
</dbReference>
<keyword evidence="4" id="KW-0408">Iron</keyword>
<evidence type="ECO:0000256" key="1">
    <source>
        <dbReference type="ARBA" id="ARBA00022448"/>
    </source>
</evidence>